<dbReference type="InterPro" id="IPR003779">
    <property type="entry name" value="CMD-like"/>
</dbReference>
<feature type="domain" description="Carboxymuconolactone decarboxylase-like" evidence="1">
    <location>
        <begin position="107"/>
        <end position="181"/>
    </location>
</feature>
<dbReference type="InterPro" id="IPR029032">
    <property type="entry name" value="AhpD-like"/>
</dbReference>
<dbReference type="EMBL" id="BLKC01000111">
    <property type="protein sequence ID" value="GFF54139.1"/>
    <property type="molecule type" value="Genomic_DNA"/>
</dbReference>
<dbReference type="Pfam" id="PF02627">
    <property type="entry name" value="CMD"/>
    <property type="match status" value="1"/>
</dbReference>
<sequence>MRGTAFMTAVQIEEETIPAAKLNSLTSSYFLPQIITTHSTLDIHSNSLSTTFYKTSLQATSKMRLPYAPSNPPPDADPSTTEIYARIAARRHPRPLIPLDLSLLHSPPVADGWNSFLGAIRSRTILPGALLELSVCRVAVLNGAVYEWNAHAPLALKDGVTADELRAVREVEATTTDAGKEALGRSVLSEVQRAVVRYTDEMTLRVRVEEETFERLRTVGLDEREIVELTTGVAAYNCVSRVLVALDVGENNGKEMKSVEELVASLSR</sequence>
<organism evidence="2 3">
    <name type="scientific">Aspergillus udagawae</name>
    <dbReference type="NCBI Taxonomy" id="91492"/>
    <lineage>
        <taxon>Eukaryota</taxon>
        <taxon>Fungi</taxon>
        <taxon>Dikarya</taxon>
        <taxon>Ascomycota</taxon>
        <taxon>Pezizomycotina</taxon>
        <taxon>Eurotiomycetes</taxon>
        <taxon>Eurotiomycetidae</taxon>
        <taxon>Eurotiales</taxon>
        <taxon>Aspergillaceae</taxon>
        <taxon>Aspergillus</taxon>
        <taxon>Aspergillus subgen. Fumigati</taxon>
    </lineage>
</organism>
<dbReference type="SUPFAM" id="SSF69118">
    <property type="entry name" value="AhpD-like"/>
    <property type="match status" value="1"/>
</dbReference>
<reference evidence="2 3" key="1">
    <citation type="submission" date="2020-01" db="EMBL/GenBank/DDBJ databases">
        <title>Draft genome sequence of Aspergillus udagawae IFM 46972.</title>
        <authorList>
            <person name="Takahashi H."/>
            <person name="Yaguchi T."/>
        </authorList>
    </citation>
    <scope>NUCLEOTIDE SEQUENCE [LARGE SCALE GENOMIC DNA]</scope>
    <source>
        <strain evidence="2 3">IFM 46972</strain>
    </source>
</reference>
<dbReference type="AlphaFoldDB" id="A0A8H3S9U8"/>
<gene>
    <name evidence="2" type="ORF">IFM46972_09951</name>
</gene>
<proteinExistence type="predicted"/>
<dbReference type="GO" id="GO:0051920">
    <property type="term" value="F:peroxiredoxin activity"/>
    <property type="evidence" value="ECO:0007669"/>
    <property type="project" value="InterPro"/>
</dbReference>
<dbReference type="PANTHER" id="PTHR34846:SF11">
    <property type="entry name" value="4-CARBOXYMUCONOLACTONE DECARBOXYLASE FAMILY PROTEIN (AFU_ORTHOLOGUE AFUA_6G11590)"/>
    <property type="match status" value="1"/>
</dbReference>
<name>A0A8H3S9U8_9EURO</name>
<evidence type="ECO:0000313" key="3">
    <source>
        <dbReference type="Proteomes" id="UP000465221"/>
    </source>
</evidence>
<evidence type="ECO:0000259" key="1">
    <source>
        <dbReference type="Pfam" id="PF02627"/>
    </source>
</evidence>
<dbReference type="Proteomes" id="UP000465221">
    <property type="component" value="Unassembled WGS sequence"/>
</dbReference>
<dbReference type="Gene3D" id="1.20.1290.10">
    <property type="entry name" value="AhpD-like"/>
    <property type="match status" value="1"/>
</dbReference>
<dbReference type="PANTHER" id="PTHR34846">
    <property type="entry name" value="4-CARBOXYMUCONOLACTONE DECARBOXYLASE FAMILY PROTEIN (AFU_ORTHOLOGUE AFUA_6G11590)"/>
    <property type="match status" value="1"/>
</dbReference>
<evidence type="ECO:0000313" key="2">
    <source>
        <dbReference type="EMBL" id="GFF54139.1"/>
    </source>
</evidence>
<protein>
    <submittedName>
        <fullName evidence="2">4-carboxymuconolactone decarboxylase family protein</fullName>
    </submittedName>
</protein>
<comment type="caution">
    <text evidence="2">The sequence shown here is derived from an EMBL/GenBank/DDBJ whole genome shotgun (WGS) entry which is preliminary data.</text>
</comment>
<accession>A0A8H3S9U8</accession>